<reference evidence="4 5" key="1">
    <citation type="submission" date="2018-09" db="EMBL/GenBank/DDBJ databases">
        <title>Insights into the microbiota of Asian seabass (Lates calcarifer) with tenacibaculosis symptoms and description of sp. nov. Tenacibaculum singaporense.</title>
        <authorList>
            <person name="Miyake S."/>
            <person name="Soh M."/>
            <person name="Azman M.N."/>
            <person name="Ngoh S.Y."/>
            <person name="Orban L."/>
        </authorList>
    </citation>
    <scope>NUCLEOTIDE SEQUENCE [LARGE SCALE GENOMIC DNA]</scope>
    <source>
        <strain evidence="4 5">DSM 106434</strain>
    </source>
</reference>
<proteinExistence type="predicted"/>
<organism evidence="4 5">
    <name type="scientific">Tenacibaculum singaporense</name>
    <dbReference type="NCBI Taxonomy" id="2358479"/>
    <lineage>
        <taxon>Bacteria</taxon>
        <taxon>Pseudomonadati</taxon>
        <taxon>Bacteroidota</taxon>
        <taxon>Flavobacteriia</taxon>
        <taxon>Flavobacteriales</taxon>
        <taxon>Flavobacteriaceae</taxon>
        <taxon>Tenacibaculum</taxon>
    </lineage>
</organism>
<evidence type="ECO:0000313" key="5">
    <source>
        <dbReference type="Proteomes" id="UP000274593"/>
    </source>
</evidence>
<name>A0A3Q8RNK3_9FLAO</name>
<gene>
    <name evidence="4" type="ORF">D6T69_09920</name>
</gene>
<keyword evidence="1 2" id="KW-0238">DNA-binding</keyword>
<keyword evidence="5" id="KW-1185">Reference proteome</keyword>
<evidence type="ECO:0000313" key="4">
    <source>
        <dbReference type="EMBL" id="AZJ35817.1"/>
    </source>
</evidence>
<evidence type="ECO:0000259" key="3">
    <source>
        <dbReference type="PROSITE" id="PS50977"/>
    </source>
</evidence>
<feature type="domain" description="HTH tetR-type" evidence="3">
    <location>
        <begin position="2"/>
        <end position="60"/>
    </location>
</feature>
<dbReference type="Pfam" id="PF00440">
    <property type="entry name" value="TetR_N"/>
    <property type="match status" value="1"/>
</dbReference>
<dbReference type="RefSeq" id="WP_125067579.1">
    <property type="nucleotide sequence ID" value="NZ_CP032548.1"/>
</dbReference>
<evidence type="ECO:0000256" key="1">
    <source>
        <dbReference type="ARBA" id="ARBA00023125"/>
    </source>
</evidence>
<protein>
    <submittedName>
        <fullName evidence="4">TetR/AcrR family transcriptional regulator</fullName>
    </submittedName>
</protein>
<dbReference type="InterPro" id="IPR009057">
    <property type="entry name" value="Homeodomain-like_sf"/>
</dbReference>
<dbReference type="InterPro" id="IPR001647">
    <property type="entry name" value="HTH_TetR"/>
</dbReference>
<dbReference type="EMBL" id="CP032548">
    <property type="protein sequence ID" value="AZJ35817.1"/>
    <property type="molecule type" value="Genomic_DNA"/>
</dbReference>
<dbReference type="SUPFAM" id="SSF46689">
    <property type="entry name" value="Homeodomain-like"/>
    <property type="match status" value="1"/>
</dbReference>
<evidence type="ECO:0000256" key="2">
    <source>
        <dbReference type="PROSITE-ProRule" id="PRU00335"/>
    </source>
</evidence>
<dbReference type="Proteomes" id="UP000274593">
    <property type="component" value="Chromosome"/>
</dbReference>
<dbReference type="KEGG" id="tsig:D6T69_09920"/>
<dbReference type="PROSITE" id="PS50977">
    <property type="entry name" value="HTH_TETR_2"/>
    <property type="match status" value="1"/>
</dbReference>
<accession>A0A3Q8RNK3</accession>
<dbReference type="InterPro" id="IPR001387">
    <property type="entry name" value="Cro/C1-type_HTH"/>
</dbReference>
<dbReference type="GO" id="GO:0003677">
    <property type="term" value="F:DNA binding"/>
    <property type="evidence" value="ECO:0007669"/>
    <property type="project" value="UniProtKB-UniRule"/>
</dbReference>
<dbReference type="CDD" id="cd00093">
    <property type="entry name" value="HTH_XRE"/>
    <property type="match status" value="1"/>
</dbReference>
<dbReference type="Gene3D" id="1.10.357.10">
    <property type="entry name" value="Tetracycline Repressor, domain 2"/>
    <property type="match status" value="1"/>
</dbReference>
<sequence>MNNTKTKIIDAAIKAFSKDPNASMEEIAESINLSRRTLHRYFNGKSELIEEIIDYASSLCLQKTKESIQSSNDPIHQLKSMFLSDIESGHQFRFLYNYRNGFQGMEKESKDFAEMMLLFRDLLEAIQSNHFFYSRLTMDWIESLYFSTIDAAINLIVADYSKKELVSEMALTSYLNAVIRQSKLG</sequence>
<feature type="DNA-binding region" description="H-T-H motif" evidence="2">
    <location>
        <begin position="23"/>
        <end position="42"/>
    </location>
</feature>
<dbReference type="AlphaFoldDB" id="A0A3Q8RNK3"/>